<name>A0ABQ4WS03_9ASTR</name>
<protein>
    <submittedName>
        <fullName evidence="2">Uncharacterized protein</fullName>
    </submittedName>
</protein>
<feature type="region of interest" description="Disordered" evidence="1">
    <location>
        <begin position="307"/>
        <end position="329"/>
    </location>
</feature>
<comment type="caution">
    <text evidence="2">The sequence shown here is derived from an EMBL/GenBank/DDBJ whole genome shotgun (WGS) entry which is preliminary data.</text>
</comment>
<evidence type="ECO:0000313" key="3">
    <source>
        <dbReference type="Proteomes" id="UP001151760"/>
    </source>
</evidence>
<dbReference type="Proteomes" id="UP001151760">
    <property type="component" value="Unassembled WGS sequence"/>
</dbReference>
<gene>
    <name evidence="2" type="ORF">Tco_0629018</name>
</gene>
<proteinExistence type="predicted"/>
<reference evidence="2" key="1">
    <citation type="journal article" date="2022" name="Int. J. Mol. Sci.">
        <title>Draft Genome of Tanacetum Coccineum: Genomic Comparison of Closely Related Tanacetum-Family Plants.</title>
        <authorList>
            <person name="Yamashiro T."/>
            <person name="Shiraishi A."/>
            <person name="Nakayama K."/>
            <person name="Satake H."/>
        </authorList>
    </citation>
    <scope>NUCLEOTIDE SEQUENCE</scope>
</reference>
<accession>A0ABQ4WS03</accession>
<evidence type="ECO:0000313" key="2">
    <source>
        <dbReference type="EMBL" id="GJS55656.1"/>
    </source>
</evidence>
<dbReference type="EMBL" id="BQNB010008883">
    <property type="protein sequence ID" value="GJS55656.1"/>
    <property type="molecule type" value="Genomic_DNA"/>
</dbReference>
<keyword evidence="3" id="KW-1185">Reference proteome</keyword>
<organism evidence="2 3">
    <name type="scientific">Tanacetum coccineum</name>
    <dbReference type="NCBI Taxonomy" id="301880"/>
    <lineage>
        <taxon>Eukaryota</taxon>
        <taxon>Viridiplantae</taxon>
        <taxon>Streptophyta</taxon>
        <taxon>Embryophyta</taxon>
        <taxon>Tracheophyta</taxon>
        <taxon>Spermatophyta</taxon>
        <taxon>Magnoliopsida</taxon>
        <taxon>eudicotyledons</taxon>
        <taxon>Gunneridae</taxon>
        <taxon>Pentapetalae</taxon>
        <taxon>asterids</taxon>
        <taxon>campanulids</taxon>
        <taxon>Asterales</taxon>
        <taxon>Asteraceae</taxon>
        <taxon>Asteroideae</taxon>
        <taxon>Anthemideae</taxon>
        <taxon>Anthemidinae</taxon>
        <taxon>Tanacetum</taxon>
    </lineage>
</organism>
<reference evidence="2" key="2">
    <citation type="submission" date="2022-01" db="EMBL/GenBank/DDBJ databases">
        <authorList>
            <person name="Yamashiro T."/>
            <person name="Shiraishi A."/>
            <person name="Satake H."/>
            <person name="Nakayama K."/>
        </authorList>
    </citation>
    <scope>NUCLEOTIDE SEQUENCE</scope>
</reference>
<sequence length="406" mass="46877">MDDLNITIEEYIRLEEEKAQKRGKVFNWENAKYGKIWYDEDIHDLRSVETEFPAIAFNDVVSSKTLSCKPTVSSPNDEIFFRISFDDSDDEDYTWVKIDMTLPPRNQRHQYLRYEGLQYTDADILDFESRLTRVYRREVHRVQVFNFRGLSDLMAEGLSVRILMEHRDAQGQSVFISLAWRRLFDIRGPLTIGFDAYLAESDPILRFCHRLIACSIAGRSQAPEKVTVTDLFYLRGMDVGSINVPYYWLEILQGLTVIAPALSVIDMAKMVRLQICEQLDDTWAWVAMGPERHSMGLFEGAHLQHSRDAPGRGLARPAPPQHSRTSNSMAHDPPILILCLYLYIYSYRDNKTGSKFSTIVHEYVSEASRDLGSKEISMNIGGEFTNLEILKCWNLETSRRLFNTNS</sequence>
<evidence type="ECO:0000256" key="1">
    <source>
        <dbReference type="SAM" id="MobiDB-lite"/>
    </source>
</evidence>